<proteinExistence type="predicted"/>
<reference evidence="1" key="1">
    <citation type="submission" date="2022-06" db="EMBL/GenBank/DDBJ databases">
        <title>Lutimaribacter sp. EGI FJ00013, a novel bacterium isolated from a salt lake sediment enrichment.</title>
        <authorList>
            <person name="Gao L."/>
            <person name="Fang B.-Z."/>
            <person name="Li W.-J."/>
        </authorList>
    </citation>
    <scope>NUCLEOTIDE SEQUENCE</scope>
    <source>
        <strain evidence="1">EGI FJ00013</strain>
    </source>
</reference>
<name>A0ACC5ZTD2_9RHOB</name>
<comment type="caution">
    <text evidence="1">The sequence shown here is derived from an EMBL/GenBank/DDBJ whole genome shotgun (WGS) entry which is preliminary data.</text>
</comment>
<accession>A0ACC5ZTD2</accession>
<organism evidence="1 2">
    <name type="scientific">Lutimaribacter degradans</name>
    <dbReference type="NCBI Taxonomy" id="2945989"/>
    <lineage>
        <taxon>Bacteria</taxon>
        <taxon>Pseudomonadati</taxon>
        <taxon>Pseudomonadota</taxon>
        <taxon>Alphaproteobacteria</taxon>
        <taxon>Rhodobacterales</taxon>
        <taxon>Roseobacteraceae</taxon>
        <taxon>Lutimaribacter</taxon>
    </lineage>
</organism>
<evidence type="ECO:0000313" key="2">
    <source>
        <dbReference type="Proteomes" id="UP001203036"/>
    </source>
</evidence>
<evidence type="ECO:0000313" key="1">
    <source>
        <dbReference type="EMBL" id="MCM2560669.1"/>
    </source>
</evidence>
<keyword evidence="2" id="KW-1185">Reference proteome</keyword>
<gene>
    <name evidence="1" type="ORF">M8744_00795</name>
</gene>
<sequence>MAFASNIHDSVRAPRRAGLFANLIERVSRYRQYRQTVNELGALNARELADLGICRAQIRALAFEAAYRDQA</sequence>
<dbReference type="Proteomes" id="UP001203036">
    <property type="component" value="Unassembled WGS sequence"/>
</dbReference>
<protein>
    <submittedName>
        <fullName evidence="1">DUF1127 domain-containing protein</fullName>
    </submittedName>
</protein>
<dbReference type="EMBL" id="JAMQGO010000001">
    <property type="protein sequence ID" value="MCM2560669.1"/>
    <property type="molecule type" value="Genomic_DNA"/>
</dbReference>